<reference evidence="1 2" key="1">
    <citation type="submission" date="2023-02" db="EMBL/GenBank/DDBJ databases">
        <title>Description and genomic characterization of Microbulbifer bruguierae sp. nov., isolated from the sediment of mangrove plant Bruguiera sexangula.</title>
        <authorList>
            <person name="Long M."/>
        </authorList>
    </citation>
    <scope>NUCLEOTIDE SEQUENCE [LARGE SCALE GENOMIC DNA]</scope>
    <source>
        <strain evidence="1 2">H12</strain>
    </source>
</reference>
<dbReference type="EMBL" id="CP118605">
    <property type="protein sequence ID" value="WGL18005.1"/>
    <property type="molecule type" value="Genomic_DNA"/>
</dbReference>
<evidence type="ECO:0000313" key="2">
    <source>
        <dbReference type="Proteomes" id="UP001236500"/>
    </source>
</evidence>
<gene>
    <name evidence="1" type="ORF">PVT68_06820</name>
</gene>
<protein>
    <submittedName>
        <fullName evidence="1">Uncharacterized protein</fullName>
    </submittedName>
</protein>
<accession>A0ABY8NHT1</accession>
<dbReference type="RefSeq" id="WP_280321946.1">
    <property type="nucleotide sequence ID" value="NZ_CP118605.1"/>
</dbReference>
<proteinExistence type="predicted"/>
<name>A0ABY8NHT1_9GAMM</name>
<dbReference type="Proteomes" id="UP001236500">
    <property type="component" value="Chromosome"/>
</dbReference>
<evidence type="ECO:0000313" key="1">
    <source>
        <dbReference type="EMBL" id="WGL18005.1"/>
    </source>
</evidence>
<keyword evidence="2" id="KW-1185">Reference proteome</keyword>
<sequence length="68" mass="7373">MQLRTHLGAPHSLADIGIDVAPAEKFGEKFAGMFAEKAAVDPYAGGNLVLFFSGEYRELFARAWSGEI</sequence>
<organism evidence="1 2">
    <name type="scientific">Microbulbifer bruguierae</name>
    <dbReference type="NCBI Taxonomy" id="3029061"/>
    <lineage>
        <taxon>Bacteria</taxon>
        <taxon>Pseudomonadati</taxon>
        <taxon>Pseudomonadota</taxon>
        <taxon>Gammaproteobacteria</taxon>
        <taxon>Cellvibrionales</taxon>
        <taxon>Microbulbiferaceae</taxon>
        <taxon>Microbulbifer</taxon>
    </lineage>
</organism>